<sequence>MTKEDSSPATQGPNTIIVDYRNIDSLVSIFEEHNINTVICAFAVKGDSLVTSQLNLIQAATKFKATIRFIPGGFAIPYPQRAVQILPQLKGYFTALDVLRESGLMWTIFHGGIFLFAAIPGDGNVPVTFTYSFDLARFVVAALDLEKWDEETRVVGDEITWNQFVALAERYRGSKFETCYDDVDMLKRFEITELPGHRALYDQFPKKPFQWFMSIFELFTTDGTSHIQKHGSLNDKFPEITPLSVEGMLNRFWGNHGSTTR</sequence>
<gene>
    <name evidence="4" type="ORF">N7449_002399</name>
</gene>
<keyword evidence="3" id="KW-0560">Oxidoreductase</keyword>
<keyword evidence="5" id="KW-1185">Reference proteome</keyword>
<dbReference type="InterPro" id="IPR036291">
    <property type="entry name" value="NAD(P)-bd_dom_sf"/>
</dbReference>
<keyword evidence="2" id="KW-0521">NADP</keyword>
<evidence type="ECO:0000256" key="1">
    <source>
        <dbReference type="ARBA" id="ARBA00005725"/>
    </source>
</evidence>
<evidence type="ECO:0000256" key="3">
    <source>
        <dbReference type="ARBA" id="ARBA00023002"/>
    </source>
</evidence>
<dbReference type="GO" id="GO:0016491">
    <property type="term" value="F:oxidoreductase activity"/>
    <property type="evidence" value="ECO:0007669"/>
    <property type="project" value="UniProtKB-KW"/>
</dbReference>
<proteinExistence type="inferred from homology"/>
<accession>A0A9W9MVB8</accession>
<dbReference type="PANTHER" id="PTHR47706">
    <property type="entry name" value="NMRA-LIKE FAMILY PROTEIN"/>
    <property type="match status" value="1"/>
</dbReference>
<comment type="similarity">
    <text evidence="1">Belongs to the NmrA-type oxidoreductase family. Isoflavone reductase subfamily.</text>
</comment>
<dbReference type="Gene3D" id="3.90.25.10">
    <property type="entry name" value="UDP-galactose 4-epimerase, domain 1"/>
    <property type="match status" value="1"/>
</dbReference>
<dbReference type="AlphaFoldDB" id="A0A9W9MVB8"/>
<evidence type="ECO:0000313" key="4">
    <source>
        <dbReference type="EMBL" id="KAJ5208020.1"/>
    </source>
</evidence>
<dbReference type="Proteomes" id="UP001150942">
    <property type="component" value="Unassembled WGS sequence"/>
</dbReference>
<comment type="caution">
    <text evidence="4">The sequence shown here is derived from an EMBL/GenBank/DDBJ whole genome shotgun (WGS) entry which is preliminary data.</text>
</comment>
<organism evidence="4 5">
    <name type="scientific">Penicillium cf. viridicatum</name>
    <dbReference type="NCBI Taxonomy" id="2972119"/>
    <lineage>
        <taxon>Eukaryota</taxon>
        <taxon>Fungi</taxon>
        <taxon>Dikarya</taxon>
        <taxon>Ascomycota</taxon>
        <taxon>Pezizomycotina</taxon>
        <taxon>Eurotiomycetes</taxon>
        <taxon>Eurotiomycetidae</taxon>
        <taxon>Eurotiales</taxon>
        <taxon>Aspergillaceae</taxon>
        <taxon>Penicillium</taxon>
    </lineage>
</organism>
<reference evidence="4" key="1">
    <citation type="submission" date="2022-11" db="EMBL/GenBank/DDBJ databases">
        <authorList>
            <person name="Petersen C."/>
        </authorList>
    </citation>
    <scope>NUCLEOTIDE SEQUENCE</scope>
    <source>
        <strain evidence="4">IBT 20477</strain>
    </source>
</reference>
<dbReference type="SUPFAM" id="SSF51735">
    <property type="entry name" value="NAD(P)-binding Rossmann-fold domains"/>
    <property type="match status" value="1"/>
</dbReference>
<dbReference type="Gene3D" id="3.40.50.720">
    <property type="entry name" value="NAD(P)-binding Rossmann-like Domain"/>
    <property type="match status" value="2"/>
</dbReference>
<evidence type="ECO:0000313" key="5">
    <source>
        <dbReference type="Proteomes" id="UP001150942"/>
    </source>
</evidence>
<evidence type="ECO:0000256" key="2">
    <source>
        <dbReference type="ARBA" id="ARBA00022857"/>
    </source>
</evidence>
<name>A0A9W9MVB8_9EURO</name>
<dbReference type="PANTHER" id="PTHR47706:SF4">
    <property type="entry name" value="NMRA-LIKE DOMAIN-CONTAINING PROTEIN"/>
    <property type="match status" value="1"/>
</dbReference>
<dbReference type="EMBL" id="JAPQKQ010000002">
    <property type="protein sequence ID" value="KAJ5208020.1"/>
    <property type="molecule type" value="Genomic_DNA"/>
</dbReference>
<protein>
    <submittedName>
        <fullName evidence="4">NAD(P)-binding protein</fullName>
    </submittedName>
</protein>
<reference evidence="4" key="2">
    <citation type="journal article" date="2023" name="IMA Fungus">
        <title>Comparative genomic study of the Penicillium genus elucidates a diverse pangenome and 15 lateral gene transfer events.</title>
        <authorList>
            <person name="Petersen C."/>
            <person name="Sorensen T."/>
            <person name="Nielsen M.R."/>
            <person name="Sondergaard T.E."/>
            <person name="Sorensen J.L."/>
            <person name="Fitzpatrick D.A."/>
            <person name="Frisvad J.C."/>
            <person name="Nielsen K.L."/>
        </authorList>
    </citation>
    <scope>NUCLEOTIDE SEQUENCE</scope>
    <source>
        <strain evidence="4">IBT 20477</strain>
    </source>
</reference>
<dbReference type="InterPro" id="IPR051609">
    <property type="entry name" value="NmrA/Isoflavone_reductase-like"/>
</dbReference>
<dbReference type="OrthoDB" id="10000533at2759"/>